<dbReference type="Gene3D" id="2.60.40.10">
    <property type="entry name" value="Immunoglobulins"/>
    <property type="match status" value="1"/>
</dbReference>
<dbReference type="InterPro" id="IPR049117">
    <property type="entry name" value="pulA_all-beta"/>
</dbReference>
<dbReference type="InterPro" id="IPR004193">
    <property type="entry name" value="Glyco_hydro_13_N"/>
</dbReference>
<dbReference type="SMART" id="SM00642">
    <property type="entry name" value="Aamy"/>
    <property type="match status" value="1"/>
</dbReference>
<proteinExistence type="inferred from homology"/>
<organism evidence="3 4">
    <name type="scientific">Algivirga pacifica</name>
    <dbReference type="NCBI Taxonomy" id="1162670"/>
    <lineage>
        <taxon>Bacteria</taxon>
        <taxon>Pseudomonadati</taxon>
        <taxon>Bacteroidota</taxon>
        <taxon>Cytophagia</taxon>
        <taxon>Cytophagales</taxon>
        <taxon>Flammeovirgaceae</taxon>
        <taxon>Algivirga</taxon>
    </lineage>
</organism>
<dbReference type="InterPro" id="IPR013780">
    <property type="entry name" value="Glyco_hydro_b"/>
</dbReference>
<name>A0ABP9DHS8_9BACT</name>
<protein>
    <submittedName>
        <fullName evidence="3">Type I pullulanase</fullName>
    </submittedName>
</protein>
<dbReference type="InterPro" id="IPR014756">
    <property type="entry name" value="Ig_E-set"/>
</dbReference>
<sequence>MHKRRYIQMMLLLFLFISCKKQESDQPISFPVYEGNDLGVQYTPQKTTFKLWSPVAEKVVVHLYEKGLEGKPLQSFDMKSIMNGAWKLSVNEDLLGKYYTFQVTTKQGETLKETPGIYAKATGANGMRGMIVDMKATNPEGWAQDKRPPLKSSSDIILYELQIRDMSISPTSGSAYPGKYLGLAESGTTSKDGLSTGIDHIEEMGVTHAHILPAFDYHTVDETKLDSAQYNWGYDPQNYNVPEGSYATDPYDGAVRIKEFKQMVKAFHDKGIRVIMDVVYNHTFAQENAWFNQEVPDYYYRQKADGSYSDASACGNETASEQPMMRKYMIESLKYWAKEYHVDGFRFDLMGIHDITTMNAISDELKAMDPSIFLYGEGWTAGDSPLPVEERALKAHTYQMRGVAAFSDDIRDAIKGHYAEEKETGFVSGKEGLSESIKFGVVGATNHPQINYELVNYSDTAWASSPSQCINYVSCHDNHTLYDKLKASCPNESEAEIIKMHQLANTIVLTSQGVPFLHAGVEMLRTKNGEHNSYNLPDNINQIDWTRKKRYKEVVDYYKGLIAIRKAHPALHMPSQKMIQKHLKFLEFKNNLVAGFVIDGHANGDAAEKIMVLYNANKAPYNFNILKGKWKVLVNGKEASPEGLGYIEGGNITMPGRSAWVLVKE</sequence>
<dbReference type="Gene3D" id="3.20.20.80">
    <property type="entry name" value="Glycosidases"/>
    <property type="match status" value="1"/>
</dbReference>
<dbReference type="InterPro" id="IPR013783">
    <property type="entry name" value="Ig-like_fold"/>
</dbReference>
<dbReference type="InterPro" id="IPR017853">
    <property type="entry name" value="GH"/>
</dbReference>
<dbReference type="SUPFAM" id="SSF81296">
    <property type="entry name" value="E set domains"/>
    <property type="match status" value="1"/>
</dbReference>
<comment type="caution">
    <text evidence="3">The sequence shown here is derived from an EMBL/GenBank/DDBJ whole genome shotgun (WGS) entry which is preliminary data.</text>
</comment>
<evidence type="ECO:0000256" key="1">
    <source>
        <dbReference type="ARBA" id="ARBA00008061"/>
    </source>
</evidence>
<evidence type="ECO:0000259" key="2">
    <source>
        <dbReference type="SMART" id="SM00642"/>
    </source>
</evidence>
<gene>
    <name evidence="3" type="primary">pulA</name>
    <name evidence="3" type="ORF">GCM10023331_34480</name>
</gene>
<dbReference type="Pfam" id="PF00128">
    <property type="entry name" value="Alpha-amylase"/>
    <property type="match status" value="1"/>
</dbReference>
<dbReference type="InterPro" id="IPR011840">
    <property type="entry name" value="PulA_typeI"/>
</dbReference>
<evidence type="ECO:0000313" key="4">
    <source>
        <dbReference type="Proteomes" id="UP001500298"/>
    </source>
</evidence>
<dbReference type="Proteomes" id="UP001500298">
    <property type="component" value="Unassembled WGS sequence"/>
</dbReference>
<dbReference type="SUPFAM" id="SSF51445">
    <property type="entry name" value="(Trans)glycosidases"/>
    <property type="match status" value="1"/>
</dbReference>
<evidence type="ECO:0000313" key="3">
    <source>
        <dbReference type="EMBL" id="GAA4846856.1"/>
    </source>
</evidence>
<keyword evidence="4" id="KW-1185">Reference proteome</keyword>
<reference evidence="4" key="1">
    <citation type="journal article" date="2019" name="Int. J. Syst. Evol. Microbiol.">
        <title>The Global Catalogue of Microorganisms (GCM) 10K type strain sequencing project: providing services to taxonomists for standard genome sequencing and annotation.</title>
        <authorList>
            <consortium name="The Broad Institute Genomics Platform"/>
            <consortium name="The Broad Institute Genome Sequencing Center for Infectious Disease"/>
            <person name="Wu L."/>
            <person name="Ma J."/>
        </authorList>
    </citation>
    <scope>NUCLEOTIDE SEQUENCE [LARGE SCALE GENOMIC DNA]</scope>
    <source>
        <strain evidence="4">JCM 18326</strain>
    </source>
</reference>
<dbReference type="Gene3D" id="2.60.40.1180">
    <property type="entry name" value="Golgi alpha-mannosidase II"/>
    <property type="match status" value="1"/>
</dbReference>
<accession>A0ABP9DHS8</accession>
<dbReference type="PROSITE" id="PS51257">
    <property type="entry name" value="PROKAR_LIPOPROTEIN"/>
    <property type="match status" value="1"/>
</dbReference>
<feature type="domain" description="Glycosyl hydrolase family 13 catalytic" evidence="2">
    <location>
        <begin position="191"/>
        <end position="565"/>
    </location>
</feature>
<dbReference type="PANTHER" id="PTHR43002">
    <property type="entry name" value="GLYCOGEN DEBRANCHING ENZYME"/>
    <property type="match status" value="1"/>
</dbReference>
<dbReference type="NCBIfam" id="TIGR02104">
    <property type="entry name" value="pulA_typeI"/>
    <property type="match status" value="1"/>
</dbReference>
<dbReference type="Pfam" id="PF21653">
    <property type="entry name" value="pulA_all-beta"/>
    <property type="match status" value="1"/>
</dbReference>
<dbReference type="CDD" id="cd11341">
    <property type="entry name" value="AmyAc_Pullulanase_LD-like"/>
    <property type="match status" value="1"/>
</dbReference>
<dbReference type="Pfam" id="PF02922">
    <property type="entry name" value="CBM_48"/>
    <property type="match status" value="1"/>
</dbReference>
<dbReference type="InterPro" id="IPR006047">
    <property type="entry name" value="GH13_cat_dom"/>
</dbReference>
<dbReference type="EMBL" id="BAABJX010000055">
    <property type="protein sequence ID" value="GAA4846856.1"/>
    <property type="molecule type" value="Genomic_DNA"/>
</dbReference>
<dbReference type="CDD" id="cd02860">
    <property type="entry name" value="E_set_Pullulanase"/>
    <property type="match status" value="1"/>
</dbReference>
<dbReference type="RefSeq" id="WP_345374062.1">
    <property type="nucleotide sequence ID" value="NZ_BAABJX010000055.1"/>
</dbReference>
<comment type="similarity">
    <text evidence="1">Belongs to the glycosyl hydrolase 13 family.</text>
</comment>